<dbReference type="Proteomes" id="UP000612746">
    <property type="component" value="Unassembled WGS sequence"/>
</dbReference>
<proteinExistence type="predicted"/>
<name>A0A8H7Q9E5_9FUNG</name>
<reference evidence="1" key="1">
    <citation type="submission" date="2020-12" db="EMBL/GenBank/DDBJ databases">
        <title>Metabolic potential, ecology and presence of endohyphal bacteria is reflected in genomic diversity of Mucoromycotina.</title>
        <authorList>
            <person name="Muszewska A."/>
            <person name="Okrasinska A."/>
            <person name="Steczkiewicz K."/>
            <person name="Drgas O."/>
            <person name="Orlowska M."/>
            <person name="Perlinska-Lenart U."/>
            <person name="Aleksandrzak-Piekarczyk T."/>
            <person name="Szatraj K."/>
            <person name="Zielenkiewicz U."/>
            <person name="Pilsyk S."/>
            <person name="Malc E."/>
            <person name="Mieczkowski P."/>
            <person name="Kruszewska J.S."/>
            <person name="Biernat P."/>
            <person name="Pawlowska J."/>
        </authorList>
    </citation>
    <scope>NUCLEOTIDE SEQUENCE</scope>
    <source>
        <strain evidence="1">WA0000051536</strain>
    </source>
</reference>
<gene>
    <name evidence="1" type="ORF">INT44_000983</name>
</gene>
<dbReference type="AlphaFoldDB" id="A0A8H7Q9E5"/>
<dbReference type="EMBL" id="JAEPRA010000002">
    <property type="protein sequence ID" value="KAG2188231.1"/>
    <property type="molecule type" value="Genomic_DNA"/>
</dbReference>
<sequence length="803" mass="90816">MNRRSDLDKQCIPCWRRTTKPGAPRLCTYDKEPSYFESAIIAIDRHIANDSSAQQDLLDSLVDKVLMTKSRHYNSACNIAQYLILYSGSKSAFCGILQQQLISDNVRAKLAILRMLDYITEDWKGTDDSQLANMQHTQVEVGTVKQFVSSCVSIASASPTSTQLSVLASDLVLVISRYSLNFMAHPPSEPSPVSGGKIQIIEIQESGSRGYNDTAELLEKIITLVQTISKWLYISEFLINLAWREIRLFLEVARDRLVFGDVNTQFLDNLSKFWEVTSRALSSKHIRSKPKSMVKAMKFPKDSKAEAKPVWLLSTVCTTLIVNGNRYQLFVPTNETDVDSTQKLDTELLDHSVQLMQDYLDVFDVLAGFDNVGHNLLMALHCLRGDNIGPDDLIQYQLEMLQLYPEDMNKYIDYRYPNKLIEGIFQQFDKSSIDCNVCSKVLEGAIPNADYPTLIKQVCTYIGHTDSQINRLAQDCMSIVLQREENCEESLFIFIECMRRSSNVANGHVEIKQVANQQLSPANLLSGGGLPNNTNAAGAAAEKVNQMMIVVKKWAEKRSIQATKNSWKRVIPMLTTKTYACRKDQTYTTLWKTISADISADPDLVRTVTSCCVDIMEQQPRLTEEMINEPTDEGALAVQDLTFARLCPLLILLSLPETAFTSIVADIDVQEARDYWMEASSEQQPLDTDKSLSMRLLQALLIRAEHIMEIQYIRPVALTVLAGLFGSQGRFLKLCRIKLQKLLDQWRDYHVVIKYWIYSFCVWAKGPWTRALSNDDALLLSQLKDTCLNTISNWDDIPGNGEL</sequence>
<organism evidence="1 2">
    <name type="scientific">Umbelopsis vinacea</name>
    <dbReference type="NCBI Taxonomy" id="44442"/>
    <lineage>
        <taxon>Eukaryota</taxon>
        <taxon>Fungi</taxon>
        <taxon>Fungi incertae sedis</taxon>
        <taxon>Mucoromycota</taxon>
        <taxon>Mucoromycotina</taxon>
        <taxon>Umbelopsidomycetes</taxon>
        <taxon>Umbelopsidales</taxon>
        <taxon>Umbelopsidaceae</taxon>
        <taxon>Umbelopsis</taxon>
    </lineage>
</organism>
<dbReference type="PANTHER" id="PTHR37743">
    <property type="entry name" value="ARM REPEAT SUPERFAMILY PROTEIN"/>
    <property type="match status" value="1"/>
</dbReference>
<comment type="caution">
    <text evidence="1">The sequence shown here is derived from an EMBL/GenBank/DDBJ whole genome shotgun (WGS) entry which is preliminary data.</text>
</comment>
<evidence type="ECO:0000313" key="1">
    <source>
        <dbReference type="EMBL" id="KAG2188231.1"/>
    </source>
</evidence>
<dbReference type="OrthoDB" id="79603at2759"/>
<evidence type="ECO:0000313" key="2">
    <source>
        <dbReference type="Proteomes" id="UP000612746"/>
    </source>
</evidence>
<dbReference type="PANTHER" id="PTHR37743:SF1">
    <property type="entry name" value="ARM REPEAT SUPERFAMILY PROTEIN"/>
    <property type="match status" value="1"/>
</dbReference>
<protein>
    <submittedName>
        <fullName evidence="1">Uncharacterized protein</fullName>
    </submittedName>
</protein>
<keyword evidence="2" id="KW-1185">Reference proteome</keyword>
<accession>A0A8H7Q9E5</accession>